<dbReference type="Gene3D" id="3.40.50.12780">
    <property type="entry name" value="N-terminal domain of ligase-like"/>
    <property type="match status" value="1"/>
</dbReference>
<accession>A0A0H2S7M1</accession>
<evidence type="ECO:0000259" key="2">
    <source>
        <dbReference type="Pfam" id="PF00501"/>
    </source>
</evidence>
<dbReference type="AlphaFoldDB" id="A0A0H2S7M1"/>
<evidence type="ECO:0000313" key="4">
    <source>
        <dbReference type="Proteomes" id="UP000053477"/>
    </source>
</evidence>
<dbReference type="GO" id="GO:0031956">
    <property type="term" value="F:medium-chain fatty acid-CoA ligase activity"/>
    <property type="evidence" value="ECO:0007669"/>
    <property type="project" value="TreeGrafter"/>
</dbReference>
<feature type="domain" description="AMP-dependent synthetase/ligase" evidence="2">
    <location>
        <begin position="40"/>
        <end position="334"/>
    </location>
</feature>
<dbReference type="InterPro" id="IPR000873">
    <property type="entry name" value="AMP-dep_synth/lig_dom"/>
</dbReference>
<protein>
    <submittedName>
        <fullName evidence="3">Acetyl-CoA synthetase-like protein</fullName>
    </submittedName>
</protein>
<reference evidence="3 4" key="1">
    <citation type="submission" date="2015-04" db="EMBL/GenBank/DDBJ databases">
        <title>Complete genome sequence of Schizopora paradoxa KUC8140, a cosmopolitan wood degrader in East Asia.</title>
        <authorList>
            <consortium name="DOE Joint Genome Institute"/>
            <person name="Min B."/>
            <person name="Park H."/>
            <person name="Jang Y."/>
            <person name="Kim J.-J."/>
            <person name="Kim K.H."/>
            <person name="Pangilinan J."/>
            <person name="Lipzen A."/>
            <person name="Riley R."/>
            <person name="Grigoriev I.V."/>
            <person name="Spatafora J.W."/>
            <person name="Choi I.-G."/>
        </authorList>
    </citation>
    <scope>NUCLEOTIDE SEQUENCE [LARGE SCALE GENOMIC DNA]</scope>
    <source>
        <strain evidence="3 4">KUC8140</strain>
    </source>
</reference>
<evidence type="ECO:0000256" key="1">
    <source>
        <dbReference type="ARBA" id="ARBA00006432"/>
    </source>
</evidence>
<name>A0A0H2S7M1_9AGAM</name>
<dbReference type="InterPro" id="IPR042099">
    <property type="entry name" value="ANL_N_sf"/>
</dbReference>
<proteinExistence type="inferred from homology"/>
<dbReference type="Pfam" id="PF00501">
    <property type="entry name" value="AMP-binding"/>
    <property type="match status" value="1"/>
</dbReference>
<evidence type="ECO:0000313" key="3">
    <source>
        <dbReference type="EMBL" id="KLO20250.1"/>
    </source>
</evidence>
<comment type="similarity">
    <text evidence="1">Belongs to the ATP-dependent AMP-binding enzyme family.</text>
</comment>
<dbReference type="OrthoDB" id="429813at2759"/>
<dbReference type="STRING" id="27342.A0A0H2S7M1"/>
<dbReference type="SUPFAM" id="SSF56801">
    <property type="entry name" value="Acetyl-CoA synthetase-like"/>
    <property type="match status" value="1"/>
</dbReference>
<gene>
    <name evidence="3" type="ORF">SCHPADRAFT_884974</name>
</gene>
<dbReference type="GO" id="GO:0006631">
    <property type="term" value="P:fatty acid metabolic process"/>
    <property type="evidence" value="ECO:0007669"/>
    <property type="project" value="TreeGrafter"/>
</dbReference>
<dbReference type="InParanoid" id="A0A0H2S7M1"/>
<dbReference type="EMBL" id="KQ085883">
    <property type="protein sequence ID" value="KLO20250.1"/>
    <property type="molecule type" value="Genomic_DNA"/>
</dbReference>
<keyword evidence="4" id="KW-1185">Reference proteome</keyword>
<dbReference type="Proteomes" id="UP000053477">
    <property type="component" value="Unassembled WGS sequence"/>
</dbReference>
<dbReference type="PANTHER" id="PTHR43201">
    <property type="entry name" value="ACYL-COA SYNTHETASE"/>
    <property type="match status" value="1"/>
</dbReference>
<dbReference type="PANTHER" id="PTHR43201:SF8">
    <property type="entry name" value="ACYL-COA SYNTHETASE FAMILY MEMBER 3"/>
    <property type="match status" value="1"/>
</dbReference>
<sequence>MPSTSSLQSHLTVLETSASLFSSKPVFKLAVKSQANDTADTWTPISYKAFHSDVELSARYWFKHLSAKGVSPGSVVGLWLAGMDYSDVVNIYGISRAGYVPQLFSLRLPNPTVVYELLERAKAKAIVVERSLKEVASNPPVPLLIAASIADLDSSAKDTLPAFPTPKSKHDPLFVFHTSGSTSGSPKLVPCSAEWVDSIVFKSGECSIPKDSQRQDVTSWMGSVCHIAQSTMFIGSMQHGGCTIRPTTIQFSSNELGDMIKRCGLNRLHQFASFLSTHLRRARDDPKLLSLFQSLDCVLYSGLPLPKDEEEFALSKGINVVNLFGSTEVSAMLISQGGSGPSARWLRPLKGVKYGFFPIASSTQSEAVHVSANSQLHELVILSDSPDCPDTSLRSKTDGHFHTGDLFQEMQPGLYLARGRDDDWIKSLNSLRCDTKAIEDNLRATCSDLVAECIVVGTGRPSPALFIEPLTKMDDEKLKKEIIRRTRQFHARRYLHEQITSEEFIVVVAPKTLPRTATKGNIRRKAVEEEYKALLDEMFDME</sequence>
<organism evidence="3 4">
    <name type="scientific">Schizopora paradoxa</name>
    <dbReference type="NCBI Taxonomy" id="27342"/>
    <lineage>
        <taxon>Eukaryota</taxon>
        <taxon>Fungi</taxon>
        <taxon>Dikarya</taxon>
        <taxon>Basidiomycota</taxon>
        <taxon>Agaricomycotina</taxon>
        <taxon>Agaricomycetes</taxon>
        <taxon>Hymenochaetales</taxon>
        <taxon>Schizoporaceae</taxon>
        <taxon>Schizopora</taxon>
    </lineage>
</organism>
<dbReference type="Pfam" id="PF23562">
    <property type="entry name" value="AMP-binding_C_3"/>
    <property type="match status" value="1"/>
</dbReference>